<reference evidence="2" key="1">
    <citation type="submission" date="2020-07" db="EMBL/GenBank/DDBJ databases">
        <title>Huge and variable diversity of episymbiotic CPR bacteria and DPANN archaea in groundwater ecosystems.</title>
        <authorList>
            <person name="He C.Y."/>
            <person name="Keren R."/>
            <person name="Whittaker M."/>
            <person name="Farag I.F."/>
            <person name="Doudna J."/>
            <person name="Cate J.H.D."/>
            <person name="Banfield J.F."/>
        </authorList>
    </citation>
    <scope>NUCLEOTIDE SEQUENCE</scope>
    <source>
        <strain evidence="2">NC_groundwater_1482_Ag_S-0.65um_47_24</strain>
    </source>
</reference>
<comment type="caution">
    <text evidence="2">The sequence shown here is derived from an EMBL/GenBank/DDBJ whole genome shotgun (WGS) entry which is preliminary data.</text>
</comment>
<protein>
    <submittedName>
        <fullName evidence="2">Uncharacterized protein</fullName>
    </submittedName>
</protein>
<feature type="region of interest" description="Disordered" evidence="1">
    <location>
        <begin position="188"/>
        <end position="225"/>
    </location>
</feature>
<evidence type="ECO:0000313" key="3">
    <source>
        <dbReference type="Proteomes" id="UP000772181"/>
    </source>
</evidence>
<dbReference type="EMBL" id="JACQWF010000128">
    <property type="protein sequence ID" value="MBI4595288.1"/>
    <property type="molecule type" value="Genomic_DNA"/>
</dbReference>
<evidence type="ECO:0000256" key="1">
    <source>
        <dbReference type="SAM" id="MobiDB-lite"/>
    </source>
</evidence>
<dbReference type="Proteomes" id="UP000772181">
    <property type="component" value="Unassembled WGS sequence"/>
</dbReference>
<sequence>MSEWCTVSEYIEIRRIRCKPVKSRWTVIKQIKEADARPEIFLHKTRRQFFGRGRYLYEIELTNDVEILILERLRNLEKEGHQNKEKVKKYTPVKCKATMDERLILKNSRFRKALLCYILENENTIQVLAELQSFTLVLPTKEYNKLLSMAESKNMTTSDVLVWYLRLFLKSLEGKALFDAYMRKLVEQSNPDESSDLNGSSPKEPESDDSSPTGQETGSDPPPNP</sequence>
<organism evidence="2 3">
    <name type="scientific">Tectimicrobiota bacterium</name>
    <dbReference type="NCBI Taxonomy" id="2528274"/>
    <lineage>
        <taxon>Bacteria</taxon>
        <taxon>Pseudomonadati</taxon>
        <taxon>Nitrospinota/Tectimicrobiota group</taxon>
        <taxon>Candidatus Tectimicrobiota</taxon>
    </lineage>
</organism>
<evidence type="ECO:0000313" key="2">
    <source>
        <dbReference type="EMBL" id="MBI4595288.1"/>
    </source>
</evidence>
<gene>
    <name evidence="2" type="ORF">HY730_02805</name>
</gene>
<feature type="compositionally biased region" description="Polar residues" evidence="1">
    <location>
        <begin position="188"/>
        <end position="199"/>
    </location>
</feature>
<name>A0A933LPN0_UNCTE</name>
<dbReference type="AlphaFoldDB" id="A0A933LPN0"/>
<proteinExistence type="predicted"/>
<accession>A0A933LPN0</accession>